<accession>A0A382Y8R3</accession>
<dbReference type="AlphaFoldDB" id="A0A382Y8R3"/>
<dbReference type="EMBL" id="UINC01173887">
    <property type="protein sequence ID" value="SVD79727.1"/>
    <property type="molecule type" value="Genomic_DNA"/>
</dbReference>
<proteinExistence type="predicted"/>
<name>A0A382Y8R3_9ZZZZ</name>
<gene>
    <name evidence="1" type="ORF">METZ01_LOCUS432581</name>
</gene>
<sequence>MGQVSDLQNVRFDTANEDIQAAGFATMGIDGIVRAATSP</sequence>
<protein>
    <submittedName>
        <fullName evidence="1">Uncharacterized protein</fullName>
    </submittedName>
</protein>
<organism evidence="1">
    <name type="scientific">marine metagenome</name>
    <dbReference type="NCBI Taxonomy" id="408172"/>
    <lineage>
        <taxon>unclassified sequences</taxon>
        <taxon>metagenomes</taxon>
        <taxon>ecological metagenomes</taxon>
    </lineage>
</organism>
<evidence type="ECO:0000313" key="1">
    <source>
        <dbReference type="EMBL" id="SVD79727.1"/>
    </source>
</evidence>
<reference evidence="1" key="1">
    <citation type="submission" date="2018-05" db="EMBL/GenBank/DDBJ databases">
        <authorList>
            <person name="Lanie J.A."/>
            <person name="Ng W.-L."/>
            <person name="Kazmierczak K.M."/>
            <person name="Andrzejewski T.M."/>
            <person name="Davidsen T.M."/>
            <person name="Wayne K.J."/>
            <person name="Tettelin H."/>
            <person name="Glass J.I."/>
            <person name="Rusch D."/>
            <person name="Podicherti R."/>
            <person name="Tsui H.-C.T."/>
            <person name="Winkler M.E."/>
        </authorList>
    </citation>
    <scope>NUCLEOTIDE SEQUENCE</scope>
</reference>